<keyword evidence="2" id="KW-1185">Reference proteome</keyword>
<dbReference type="EMBL" id="CAWUPB010001173">
    <property type="protein sequence ID" value="CAK7349514.1"/>
    <property type="molecule type" value="Genomic_DNA"/>
</dbReference>
<proteinExistence type="predicted"/>
<sequence>MERARESVLGRRGVCGRAWLAYRGVPMSGGPIANVGGCSLAWGPPNAMEGHCWYG</sequence>
<comment type="caution">
    <text evidence="1">The sequence shown here is derived from an EMBL/GenBank/DDBJ whole genome shotgun (WGS) entry which is preliminary data.</text>
</comment>
<accession>A0AAV1SDM4</accession>
<organism evidence="1 2">
    <name type="scientific">Dovyalis caffra</name>
    <dbReference type="NCBI Taxonomy" id="77055"/>
    <lineage>
        <taxon>Eukaryota</taxon>
        <taxon>Viridiplantae</taxon>
        <taxon>Streptophyta</taxon>
        <taxon>Embryophyta</taxon>
        <taxon>Tracheophyta</taxon>
        <taxon>Spermatophyta</taxon>
        <taxon>Magnoliopsida</taxon>
        <taxon>eudicotyledons</taxon>
        <taxon>Gunneridae</taxon>
        <taxon>Pentapetalae</taxon>
        <taxon>rosids</taxon>
        <taxon>fabids</taxon>
        <taxon>Malpighiales</taxon>
        <taxon>Salicaceae</taxon>
        <taxon>Flacourtieae</taxon>
        <taxon>Dovyalis</taxon>
    </lineage>
</organism>
<evidence type="ECO:0000313" key="2">
    <source>
        <dbReference type="Proteomes" id="UP001314170"/>
    </source>
</evidence>
<evidence type="ECO:0000313" key="1">
    <source>
        <dbReference type="EMBL" id="CAK7349514.1"/>
    </source>
</evidence>
<protein>
    <submittedName>
        <fullName evidence="1">Uncharacterized protein</fullName>
    </submittedName>
</protein>
<feature type="non-terminal residue" evidence="1">
    <location>
        <position position="55"/>
    </location>
</feature>
<gene>
    <name evidence="1" type="ORF">DCAF_LOCUS22233</name>
</gene>
<reference evidence="1 2" key="1">
    <citation type="submission" date="2024-01" db="EMBL/GenBank/DDBJ databases">
        <authorList>
            <person name="Waweru B."/>
        </authorList>
    </citation>
    <scope>NUCLEOTIDE SEQUENCE [LARGE SCALE GENOMIC DNA]</scope>
</reference>
<dbReference type="AlphaFoldDB" id="A0AAV1SDM4"/>
<dbReference type="Proteomes" id="UP001314170">
    <property type="component" value="Unassembled WGS sequence"/>
</dbReference>
<name>A0AAV1SDM4_9ROSI</name>